<accession>A0ABV7P9Q3</accession>
<keyword evidence="1" id="KW-0812">Transmembrane</keyword>
<keyword evidence="1" id="KW-0472">Membrane</keyword>
<proteinExistence type="predicted"/>
<sequence length="99" mass="10887">MADFWLIFDARGGLDDTRRAKTTARSLLMTDKPILAQALRRWITTIFIVVTALLGVQGVAAAGTDDYPAPWRSAAQDSLLDSWGYYNRECTSFVAEASG</sequence>
<feature type="transmembrane region" description="Helical" evidence="1">
    <location>
        <begin position="42"/>
        <end position="63"/>
    </location>
</feature>
<comment type="caution">
    <text evidence="2">The sequence shown here is derived from an EMBL/GenBank/DDBJ whole genome shotgun (WGS) entry which is preliminary data.</text>
</comment>
<reference evidence="3" key="1">
    <citation type="journal article" date="2019" name="Int. J. Syst. Evol. Microbiol.">
        <title>The Global Catalogue of Microorganisms (GCM) 10K type strain sequencing project: providing services to taxonomists for standard genome sequencing and annotation.</title>
        <authorList>
            <consortium name="The Broad Institute Genomics Platform"/>
            <consortium name="The Broad Institute Genome Sequencing Center for Infectious Disease"/>
            <person name="Wu L."/>
            <person name="Ma J."/>
        </authorList>
    </citation>
    <scope>NUCLEOTIDE SEQUENCE [LARGE SCALE GENOMIC DNA]</scope>
    <source>
        <strain evidence="3">CGMCC 4.7676</strain>
    </source>
</reference>
<evidence type="ECO:0000313" key="2">
    <source>
        <dbReference type="EMBL" id="MFC3454818.1"/>
    </source>
</evidence>
<dbReference type="RefSeq" id="WP_378244676.1">
    <property type="nucleotide sequence ID" value="NZ_JBHRWK010000074.1"/>
</dbReference>
<evidence type="ECO:0000313" key="3">
    <source>
        <dbReference type="Proteomes" id="UP001595645"/>
    </source>
</evidence>
<organism evidence="2 3">
    <name type="scientific">Amycolatopsis speibonae</name>
    <dbReference type="NCBI Taxonomy" id="1450224"/>
    <lineage>
        <taxon>Bacteria</taxon>
        <taxon>Bacillati</taxon>
        <taxon>Actinomycetota</taxon>
        <taxon>Actinomycetes</taxon>
        <taxon>Pseudonocardiales</taxon>
        <taxon>Pseudonocardiaceae</taxon>
        <taxon>Amycolatopsis</taxon>
    </lineage>
</organism>
<name>A0ABV7P9Q3_9PSEU</name>
<evidence type="ECO:0000256" key="1">
    <source>
        <dbReference type="SAM" id="Phobius"/>
    </source>
</evidence>
<keyword evidence="1" id="KW-1133">Transmembrane helix</keyword>
<dbReference type="Proteomes" id="UP001595645">
    <property type="component" value="Unassembled WGS sequence"/>
</dbReference>
<protein>
    <submittedName>
        <fullName evidence="2">Uncharacterized protein</fullName>
    </submittedName>
</protein>
<keyword evidence="3" id="KW-1185">Reference proteome</keyword>
<gene>
    <name evidence="2" type="ORF">ACFOSH_35750</name>
</gene>
<dbReference type="EMBL" id="JBHRWK010000074">
    <property type="protein sequence ID" value="MFC3454818.1"/>
    <property type="molecule type" value="Genomic_DNA"/>
</dbReference>